<dbReference type="AlphaFoldDB" id="A0A0S2IN74"/>
<sequence length="261" mass="32059">MRVEIIRPLYCILLGIFFYVETTSISAEIDLDYNYEYEKNGPYTKFSDWVPYKLHKWEPKFLEDYYQLYGLKLHYGENELRRNIYFLKIGLKKRFRHPKNALCPVKDEEEYYKYRNLLFMHINLQIMRSYMRIASQFDKRHLYFHNLDFAYDLNRSFEVADGFYKEAILYWKEAQRYADRSSEIDSDLDLGTMETERYEIITGKLDFGKIIEDHLFRLEKKETRSKNTWQNIQMQTNRFWNNRRSSFNRFSKIVVIPTILR</sequence>
<accession>A0A0S2IN74</accession>
<evidence type="ECO:0000313" key="2">
    <source>
        <dbReference type="Proteomes" id="UP000058857"/>
    </source>
</evidence>
<proteinExistence type="predicted"/>
<protein>
    <submittedName>
        <fullName evidence="1">Uncharacterized protein</fullName>
    </submittedName>
</protein>
<evidence type="ECO:0000313" key="1">
    <source>
        <dbReference type="EMBL" id="ALO25049.1"/>
    </source>
</evidence>
<dbReference type="PATRIC" id="fig|280505.15.peg.694"/>
<organism evidence="1">
    <name type="scientific">Leptospira borgpetersenii serovar Ballum</name>
    <dbReference type="NCBI Taxonomy" id="280505"/>
    <lineage>
        <taxon>Bacteria</taxon>
        <taxon>Pseudomonadati</taxon>
        <taxon>Spirochaetota</taxon>
        <taxon>Spirochaetia</taxon>
        <taxon>Leptospirales</taxon>
        <taxon>Leptospiraceae</taxon>
        <taxon>Leptospira</taxon>
    </lineage>
</organism>
<dbReference type="EMBL" id="CP012029">
    <property type="protein sequence ID" value="ALO25049.1"/>
    <property type="molecule type" value="Genomic_DNA"/>
</dbReference>
<gene>
    <name evidence="1" type="ORF">LBBP_00717</name>
</gene>
<name>A0A0S2IN74_LEPBO</name>
<dbReference type="Proteomes" id="UP000058857">
    <property type="component" value="Chromosome 1"/>
</dbReference>
<reference evidence="1 2" key="1">
    <citation type="journal article" date="2015" name="PLoS Negl. Trop. Dis.">
        <title>Distribution of Plasmids in Distinct Leptospira Pathogenic Species.</title>
        <authorList>
            <person name="Wang Y."/>
            <person name="Zhuang X."/>
            <person name="Zhong Y."/>
            <person name="Zhang C."/>
            <person name="Zhang Y."/>
            <person name="Zeng L."/>
            <person name="Zhu Y."/>
            <person name="He P."/>
            <person name="Dong K."/>
            <person name="Pal U."/>
            <person name="Guo X."/>
            <person name="Qin J."/>
        </authorList>
    </citation>
    <scope>NUCLEOTIDE SEQUENCE [LARGE SCALE GENOMIC DNA]</scope>
    <source>
        <strain evidence="1 2">56604</strain>
    </source>
</reference>